<evidence type="ECO:0000313" key="1">
    <source>
        <dbReference type="EMBL" id="BBY96498.1"/>
    </source>
</evidence>
<sequence length="105" mass="11740">MRRLQCVQHFGVGHRRNFDVQICDRFNPVGMSPPLISVGQMSNLVFSQPLSNDLSAEAADRAVGTCRLYQLNPKGIEDVRAELDVFWAKALDAYKSIADERGHHG</sequence>
<name>A0A9W4BGD6_9MYCO</name>
<evidence type="ECO:0000313" key="2">
    <source>
        <dbReference type="Proteomes" id="UP000465785"/>
    </source>
</evidence>
<accession>A0A9W4BGD6</accession>
<reference evidence="1 2" key="1">
    <citation type="journal article" date="2019" name="Emerg. Microbes Infect.">
        <title>Comprehensive subspecies identification of 175 nontuberculous mycobacteria species based on 7547 genomic profiles.</title>
        <authorList>
            <person name="Matsumoto Y."/>
            <person name="Kinjo T."/>
            <person name="Motooka D."/>
            <person name="Nabeya D."/>
            <person name="Jung N."/>
            <person name="Uechi K."/>
            <person name="Horii T."/>
            <person name="Iida T."/>
            <person name="Fujita J."/>
            <person name="Nakamura S."/>
        </authorList>
    </citation>
    <scope>NUCLEOTIDE SEQUENCE [LARGE SCALE GENOMIC DNA]</scope>
    <source>
        <strain evidence="1 2">JCM 6399</strain>
        <plasmid evidence="1">pJCM6399</plasmid>
    </source>
</reference>
<gene>
    <name evidence="1" type="ORF">MGALJ_61670</name>
</gene>
<dbReference type="AlphaFoldDB" id="A0A9W4BGD6"/>
<proteinExistence type="predicted"/>
<keyword evidence="1" id="KW-0614">Plasmid</keyword>
<geneLocation type="plasmid" evidence="1 2">
    <name>pJCM6399</name>
</geneLocation>
<protein>
    <submittedName>
        <fullName evidence="1">Uncharacterized protein</fullName>
    </submittedName>
</protein>
<dbReference type="EMBL" id="AP022602">
    <property type="protein sequence ID" value="BBY96498.1"/>
    <property type="molecule type" value="Genomic_DNA"/>
</dbReference>
<dbReference type="Proteomes" id="UP000465785">
    <property type="component" value="Plasmid pJCM6399"/>
</dbReference>
<dbReference type="KEGG" id="mgau:MGALJ_61670"/>
<organism evidence="1 2">
    <name type="scientific">Mycobacterium gallinarum</name>
    <dbReference type="NCBI Taxonomy" id="39689"/>
    <lineage>
        <taxon>Bacteria</taxon>
        <taxon>Bacillati</taxon>
        <taxon>Actinomycetota</taxon>
        <taxon>Actinomycetes</taxon>
        <taxon>Mycobacteriales</taxon>
        <taxon>Mycobacteriaceae</taxon>
        <taxon>Mycobacterium</taxon>
    </lineage>
</organism>
<keyword evidence="2" id="KW-1185">Reference proteome</keyword>